<evidence type="ECO:0000313" key="2">
    <source>
        <dbReference type="Proteomes" id="UP000301751"/>
    </source>
</evidence>
<keyword evidence="2" id="KW-1185">Reference proteome</keyword>
<name>A0A480AS34_9BURK</name>
<dbReference type="Proteomes" id="UP000301751">
    <property type="component" value="Unassembled WGS sequence"/>
</dbReference>
<organism evidence="1 2">
    <name type="scientific">Pseudaquabacterium pictum</name>
    <dbReference type="NCBI Taxonomy" id="2315236"/>
    <lineage>
        <taxon>Bacteria</taxon>
        <taxon>Pseudomonadati</taxon>
        <taxon>Pseudomonadota</taxon>
        <taxon>Betaproteobacteria</taxon>
        <taxon>Burkholderiales</taxon>
        <taxon>Sphaerotilaceae</taxon>
        <taxon>Pseudaquabacterium</taxon>
    </lineage>
</organism>
<sequence>MQQANHRPQSQPARRADQPIHLARSAAWLALCALSLGAAPSVQAIELGALSLTGFAKVSVSRVNNGCEYCQREPEAGRHFIWADDLAFGKKFGGLTTHSVQIQPTLALKFDLPQGFKLSAAFSQRYRDGEADLPGVVYERSLTLTHEYYGTAQIGNFVSRGWNRADYPYASDLGLTAFSDSGAAYGILTHAVRYTSRELFVADGNLVLEATYSQGDRDFDRNKPELFELWALWGRGPLVIEAVAQSSRNGAAAAFAKAGFTGLTPFANRDDKQLNGNRQGMFMVLGKYQIGTEYEVSGGLRFNRWSGAYAVQLTTGALAQWNNPFNVDWNGVDANGVANPGYAARSTDVMVGLRKYINPKLVGYVGLAHLGKASTDNPSERGQSNSALFGSLGARYDVGQGLSVSGAINMVSYRHKGLAPLSMPAHNAFSNVDSRIAKRGNWLSLEANYKF</sequence>
<comment type="caution">
    <text evidence="1">The sequence shown here is derived from an EMBL/GenBank/DDBJ whole genome shotgun (WGS) entry which is preliminary data.</text>
</comment>
<gene>
    <name evidence="1" type="ORF">AQPW35_15860</name>
</gene>
<dbReference type="OrthoDB" id="8887086at2"/>
<dbReference type="RefSeq" id="WP_137732257.1">
    <property type="nucleotide sequence ID" value="NZ_BJCL01000003.1"/>
</dbReference>
<proteinExistence type="predicted"/>
<dbReference type="AlphaFoldDB" id="A0A480AS34"/>
<dbReference type="EMBL" id="BJCL01000003">
    <property type="protein sequence ID" value="GCL62505.1"/>
    <property type="molecule type" value="Genomic_DNA"/>
</dbReference>
<evidence type="ECO:0000313" key="1">
    <source>
        <dbReference type="EMBL" id="GCL62505.1"/>
    </source>
</evidence>
<protein>
    <submittedName>
        <fullName evidence="1">Uncharacterized protein</fullName>
    </submittedName>
</protein>
<dbReference type="SUPFAM" id="SSF56935">
    <property type="entry name" value="Porins"/>
    <property type="match status" value="1"/>
</dbReference>
<reference evidence="2" key="1">
    <citation type="submission" date="2019-03" db="EMBL/GenBank/DDBJ databases">
        <title>Aquabacterium pictum sp.nov., the first bacteriochlorophyll a-containing freshwater bacterium in the genus Aquabacterium of the class Betaproteobacteria.</title>
        <authorList>
            <person name="Hirose S."/>
            <person name="Tank M."/>
            <person name="Hara E."/>
            <person name="Tamaki H."/>
            <person name="Takaichi S."/>
            <person name="Haruta S."/>
            <person name="Hanada S."/>
        </authorList>
    </citation>
    <scope>NUCLEOTIDE SEQUENCE [LARGE SCALE GENOMIC DNA]</scope>
    <source>
        <strain evidence="2">W35</strain>
    </source>
</reference>
<accession>A0A480AS34</accession>